<feature type="domain" description="Glycosyltransferase 2-like" evidence="4">
    <location>
        <begin position="4"/>
        <end position="144"/>
    </location>
</feature>
<keyword evidence="3" id="KW-1133">Transmembrane helix</keyword>
<dbReference type="Proteomes" id="UP000050360">
    <property type="component" value="Unassembled WGS sequence"/>
</dbReference>
<comment type="caution">
    <text evidence="5">The sequence shown here is derived from an EMBL/GenBank/DDBJ whole genome shotgun (WGS) entry which is preliminary data.</text>
</comment>
<dbReference type="SUPFAM" id="SSF53448">
    <property type="entry name" value="Nucleotide-diphospho-sugar transferases"/>
    <property type="match status" value="1"/>
</dbReference>
<evidence type="ECO:0000313" key="6">
    <source>
        <dbReference type="Proteomes" id="UP000050360"/>
    </source>
</evidence>
<dbReference type="EMBL" id="LKCM01000462">
    <property type="protein sequence ID" value="KPQ41017.1"/>
    <property type="molecule type" value="Genomic_DNA"/>
</dbReference>
<evidence type="ECO:0000256" key="1">
    <source>
        <dbReference type="ARBA" id="ARBA00022676"/>
    </source>
</evidence>
<dbReference type="Pfam" id="PF00535">
    <property type="entry name" value="Glycos_transf_2"/>
    <property type="match status" value="1"/>
</dbReference>
<dbReference type="InterPro" id="IPR001173">
    <property type="entry name" value="Glyco_trans_2-like"/>
</dbReference>
<sequence>MNINYPKNKYEILIVDNESMDKTVELIKKFQRNIPQLKLFFEKRRSSYAARNMGVMNAKGEIIVFTDADCVVDKNWLINIVKSFSENSVGCVAGEILSAKWNNIVEEYYAKKDIMSQKNTLNSEFLPYPMTANVAYRKEIFNKIGYFDEELISGGDADFAWRMQLETEYKIVYDQNAIVIHKHRSNMKSLFKQQFSYGYGSVLLYRKHNYFMDFNLKNILMDYLKLMLAFALFYFRLFARLFWDCDRYCLYEPLLAFLCISGYRLGRLYGSIKLKKLFI</sequence>
<feature type="transmembrane region" description="Helical" evidence="3">
    <location>
        <begin position="223"/>
        <end position="242"/>
    </location>
</feature>
<reference evidence="5 6" key="1">
    <citation type="submission" date="2015-09" db="EMBL/GenBank/DDBJ databases">
        <title>A metagenomics-based metabolic model of nitrate-dependent anaerobic oxidation of methane by Methanoperedens-like archaea.</title>
        <authorList>
            <person name="Arshad A."/>
            <person name="Speth D.R."/>
            <person name="De Graaf R.M."/>
            <person name="Op Den Camp H.J."/>
            <person name="Jetten M.S."/>
            <person name="Welte C.U."/>
        </authorList>
    </citation>
    <scope>NUCLEOTIDE SEQUENCE [LARGE SCALE GENOMIC DNA]</scope>
</reference>
<dbReference type="GO" id="GO:0016757">
    <property type="term" value="F:glycosyltransferase activity"/>
    <property type="evidence" value="ECO:0007669"/>
    <property type="project" value="UniProtKB-KW"/>
</dbReference>
<evidence type="ECO:0000259" key="4">
    <source>
        <dbReference type="Pfam" id="PF00535"/>
    </source>
</evidence>
<keyword evidence="1" id="KW-0328">Glycosyltransferase</keyword>
<dbReference type="AlphaFoldDB" id="A0A0P7Z9S4"/>
<name>A0A0P7Z9S4_9EURY</name>
<gene>
    <name evidence="5" type="ORF">MPEBLZ_04441</name>
</gene>
<dbReference type="Gene3D" id="3.90.550.10">
    <property type="entry name" value="Spore Coat Polysaccharide Biosynthesis Protein SpsA, Chain A"/>
    <property type="match status" value="1"/>
</dbReference>
<organism evidence="5 6">
    <name type="scientific">Candidatus Methanoperedens nitratireducens</name>
    <dbReference type="NCBI Taxonomy" id="1392998"/>
    <lineage>
        <taxon>Archaea</taxon>
        <taxon>Methanobacteriati</taxon>
        <taxon>Methanobacteriota</taxon>
        <taxon>Stenosarchaea group</taxon>
        <taxon>Methanomicrobia</taxon>
        <taxon>Methanosarcinales</taxon>
        <taxon>ANME-2 cluster</taxon>
        <taxon>Candidatus Methanoperedentaceae</taxon>
        <taxon>Candidatus Methanoperedens</taxon>
    </lineage>
</organism>
<proteinExistence type="predicted"/>
<evidence type="ECO:0000256" key="3">
    <source>
        <dbReference type="SAM" id="Phobius"/>
    </source>
</evidence>
<evidence type="ECO:0000313" key="5">
    <source>
        <dbReference type="EMBL" id="KPQ41017.1"/>
    </source>
</evidence>
<dbReference type="PANTHER" id="PTHR43630:SF1">
    <property type="entry name" value="POLY-BETA-1,6-N-ACETYL-D-GLUCOSAMINE SYNTHASE"/>
    <property type="match status" value="1"/>
</dbReference>
<accession>A0A0P7Z9S4</accession>
<dbReference type="InterPro" id="IPR029044">
    <property type="entry name" value="Nucleotide-diphossugar_trans"/>
</dbReference>
<keyword evidence="3" id="KW-0472">Membrane</keyword>
<dbReference type="PANTHER" id="PTHR43630">
    <property type="entry name" value="POLY-BETA-1,6-N-ACETYL-D-GLUCOSAMINE SYNTHASE"/>
    <property type="match status" value="1"/>
</dbReference>
<evidence type="ECO:0000256" key="2">
    <source>
        <dbReference type="ARBA" id="ARBA00022679"/>
    </source>
</evidence>
<keyword evidence="2" id="KW-0808">Transferase</keyword>
<protein>
    <submittedName>
        <fullName evidence="5">Dolichyl-phosphate mannose synthase related protein</fullName>
    </submittedName>
</protein>
<keyword evidence="3" id="KW-0812">Transmembrane</keyword>